<protein>
    <recommendedName>
        <fullName evidence="4">Alpha/beta hydrolase</fullName>
    </recommendedName>
</protein>
<dbReference type="EMBL" id="WTPX01000147">
    <property type="protein sequence ID" value="NNJ27380.1"/>
    <property type="molecule type" value="Genomic_DNA"/>
</dbReference>
<dbReference type="InterPro" id="IPR029058">
    <property type="entry name" value="AB_hydrolase_fold"/>
</dbReference>
<comment type="caution">
    <text evidence="2">The sequence shown here is derived from an EMBL/GenBank/DDBJ whole genome shotgun (WGS) entry which is preliminary data.</text>
</comment>
<sequence>MSIVYALLLTGAAAPAACGGDFVAPETLVTPAMTDDAPAAGRSVRQTAPEYAGTAVYHALYLPIDWTPDGVYPVIVEYTGNKYPACGSTGEAKDANLGYGLTGGKGFIWVSMPYVARDGRRNEVTWWGDRQATVDYCKRNVPRICAQFGGDPDRVFFCGFSRGAIAAGYIGLADDEIASLWRGMFTHDHFDGDRTWPYPDSDRDAALVRLSRLNGRPALASGAGTEFLREHPRLATFTLLRPPVAEIFDIPEGGVIHPHTDLWMHRDSPSRDRARAWLKRHSEPAPKR</sequence>
<evidence type="ECO:0000256" key="1">
    <source>
        <dbReference type="SAM" id="SignalP"/>
    </source>
</evidence>
<evidence type="ECO:0000313" key="2">
    <source>
        <dbReference type="EMBL" id="NNJ27380.1"/>
    </source>
</evidence>
<dbReference type="SUPFAM" id="SSF53474">
    <property type="entry name" value="alpha/beta-Hydrolases"/>
    <property type="match status" value="1"/>
</dbReference>
<keyword evidence="3" id="KW-1185">Reference proteome</keyword>
<gene>
    <name evidence="2" type="ORF">LzC2_34820</name>
</gene>
<dbReference type="Gene3D" id="3.40.50.1820">
    <property type="entry name" value="alpha/beta hydrolase"/>
    <property type="match status" value="1"/>
</dbReference>
<name>A0ABX1VIM6_9PLAN</name>
<accession>A0ABX1VIM6</accession>
<reference evidence="2 3" key="1">
    <citation type="journal article" date="2020" name="Syst. Appl. Microbiol.">
        <title>Alienimonas chondri sp. nov., a novel planctomycete isolated from the biofilm of the red alga Chondrus crispus.</title>
        <authorList>
            <person name="Vitorino I."/>
            <person name="Albuquerque L."/>
            <person name="Wiegand S."/>
            <person name="Kallscheuer N."/>
            <person name="da Costa M.S."/>
            <person name="Lobo-da-Cunha A."/>
            <person name="Jogler C."/>
            <person name="Lage O.M."/>
        </authorList>
    </citation>
    <scope>NUCLEOTIDE SEQUENCE [LARGE SCALE GENOMIC DNA]</scope>
    <source>
        <strain evidence="2 3">LzC2</strain>
    </source>
</reference>
<evidence type="ECO:0000313" key="3">
    <source>
        <dbReference type="Proteomes" id="UP000609651"/>
    </source>
</evidence>
<proteinExistence type="predicted"/>
<dbReference type="RefSeq" id="WP_174977616.1">
    <property type="nucleotide sequence ID" value="NZ_WTPX01000147.1"/>
</dbReference>
<feature type="signal peptide" evidence="1">
    <location>
        <begin position="1"/>
        <end position="16"/>
    </location>
</feature>
<organism evidence="2 3">
    <name type="scientific">Alienimonas chondri</name>
    <dbReference type="NCBI Taxonomy" id="2681879"/>
    <lineage>
        <taxon>Bacteria</taxon>
        <taxon>Pseudomonadati</taxon>
        <taxon>Planctomycetota</taxon>
        <taxon>Planctomycetia</taxon>
        <taxon>Planctomycetales</taxon>
        <taxon>Planctomycetaceae</taxon>
        <taxon>Alienimonas</taxon>
    </lineage>
</organism>
<keyword evidence="1" id="KW-0732">Signal</keyword>
<evidence type="ECO:0008006" key="4">
    <source>
        <dbReference type="Google" id="ProtNLM"/>
    </source>
</evidence>
<feature type="chain" id="PRO_5045146341" description="Alpha/beta hydrolase" evidence="1">
    <location>
        <begin position="17"/>
        <end position="288"/>
    </location>
</feature>
<dbReference type="Proteomes" id="UP000609651">
    <property type="component" value="Unassembled WGS sequence"/>
</dbReference>